<dbReference type="Pfam" id="PF23282">
    <property type="entry name" value="WHD_ROQ1"/>
    <property type="match status" value="1"/>
</dbReference>
<keyword evidence="8" id="KW-1185">Reference proteome</keyword>
<dbReference type="SUPFAM" id="SSF52058">
    <property type="entry name" value="L domain-like"/>
    <property type="match status" value="2"/>
</dbReference>
<keyword evidence="2" id="KW-0677">Repeat</keyword>
<evidence type="ECO:0000313" key="8">
    <source>
        <dbReference type="Proteomes" id="UP000824469"/>
    </source>
</evidence>
<dbReference type="GO" id="GO:0043531">
    <property type="term" value="F:ADP binding"/>
    <property type="evidence" value="ECO:0007669"/>
    <property type="project" value="InterPro"/>
</dbReference>
<evidence type="ECO:0000256" key="3">
    <source>
        <dbReference type="ARBA" id="ARBA00022821"/>
    </source>
</evidence>
<dbReference type="SUPFAM" id="SSF52540">
    <property type="entry name" value="P-loop containing nucleoside triphosphate hydrolases"/>
    <property type="match status" value="1"/>
</dbReference>
<feature type="domain" description="NB-ARC" evidence="4">
    <location>
        <begin position="2"/>
        <end position="74"/>
    </location>
</feature>
<gene>
    <name evidence="7" type="ORF">KI387_021606</name>
</gene>
<dbReference type="InterPro" id="IPR002182">
    <property type="entry name" value="NB-ARC"/>
</dbReference>
<dbReference type="Pfam" id="PF23598">
    <property type="entry name" value="LRR_14"/>
    <property type="match status" value="1"/>
</dbReference>
<dbReference type="InterPro" id="IPR032675">
    <property type="entry name" value="LRR_dom_sf"/>
</dbReference>
<evidence type="ECO:0000256" key="1">
    <source>
        <dbReference type="ARBA" id="ARBA00022614"/>
    </source>
</evidence>
<keyword evidence="1" id="KW-0433">Leucine-rich repeat</keyword>
<organism evidence="7 8">
    <name type="scientific">Taxus chinensis</name>
    <name type="common">Chinese yew</name>
    <name type="synonym">Taxus wallichiana var. chinensis</name>
    <dbReference type="NCBI Taxonomy" id="29808"/>
    <lineage>
        <taxon>Eukaryota</taxon>
        <taxon>Viridiplantae</taxon>
        <taxon>Streptophyta</taxon>
        <taxon>Embryophyta</taxon>
        <taxon>Tracheophyta</taxon>
        <taxon>Spermatophyta</taxon>
        <taxon>Pinopsida</taxon>
        <taxon>Pinidae</taxon>
        <taxon>Conifers II</taxon>
        <taxon>Cupressales</taxon>
        <taxon>Taxaceae</taxon>
        <taxon>Taxus</taxon>
    </lineage>
</organism>
<dbReference type="Gene3D" id="3.80.10.10">
    <property type="entry name" value="Ribonuclease Inhibitor"/>
    <property type="match status" value="3"/>
</dbReference>
<dbReference type="InterPro" id="IPR042197">
    <property type="entry name" value="Apaf_helical"/>
</dbReference>
<keyword evidence="3" id="KW-0611">Plant defense</keyword>
<dbReference type="GO" id="GO:0051707">
    <property type="term" value="P:response to other organism"/>
    <property type="evidence" value="ECO:0007669"/>
    <property type="project" value="UniProtKB-ARBA"/>
</dbReference>
<feature type="non-terminal residue" evidence="7">
    <location>
        <position position="1"/>
    </location>
</feature>
<reference evidence="7 8" key="1">
    <citation type="journal article" date="2021" name="Nat. Plants">
        <title>The Taxus genome provides insights into paclitaxel biosynthesis.</title>
        <authorList>
            <person name="Xiong X."/>
            <person name="Gou J."/>
            <person name="Liao Q."/>
            <person name="Li Y."/>
            <person name="Zhou Q."/>
            <person name="Bi G."/>
            <person name="Li C."/>
            <person name="Du R."/>
            <person name="Wang X."/>
            <person name="Sun T."/>
            <person name="Guo L."/>
            <person name="Liang H."/>
            <person name="Lu P."/>
            <person name="Wu Y."/>
            <person name="Zhang Z."/>
            <person name="Ro D.K."/>
            <person name="Shang Y."/>
            <person name="Huang S."/>
            <person name="Yan J."/>
        </authorList>
    </citation>
    <scope>NUCLEOTIDE SEQUENCE [LARGE SCALE GENOMIC DNA]</scope>
    <source>
        <strain evidence="7">Ta-2019</strain>
    </source>
</reference>
<dbReference type="InterPro" id="IPR044974">
    <property type="entry name" value="Disease_R_plants"/>
</dbReference>
<dbReference type="Gene3D" id="3.40.50.300">
    <property type="entry name" value="P-loop containing nucleotide triphosphate hydrolases"/>
    <property type="match status" value="1"/>
</dbReference>
<comment type="caution">
    <text evidence="7">The sequence shown here is derived from an EMBL/GenBank/DDBJ whole genome shotgun (WGS) entry which is preliminary data.</text>
</comment>
<evidence type="ECO:0000259" key="5">
    <source>
        <dbReference type="Pfam" id="PF23282"/>
    </source>
</evidence>
<evidence type="ECO:0000259" key="6">
    <source>
        <dbReference type="Pfam" id="PF23598"/>
    </source>
</evidence>
<dbReference type="PANTHER" id="PTHR11017:SF385">
    <property type="entry name" value="DISEASE RESISTANCE PROTEIN (TIR-NBS-LRR CLASS)-RELATED"/>
    <property type="match status" value="1"/>
</dbReference>
<dbReference type="Gene3D" id="1.10.8.430">
    <property type="entry name" value="Helical domain of apoptotic protease-activating factors"/>
    <property type="match status" value="1"/>
</dbReference>
<name>A0AA38LGF7_TAXCH</name>
<dbReference type="InterPro" id="IPR027417">
    <property type="entry name" value="P-loop_NTPase"/>
</dbReference>
<dbReference type="Pfam" id="PF00931">
    <property type="entry name" value="NB-ARC"/>
    <property type="match status" value="1"/>
</dbReference>
<dbReference type="InterPro" id="IPR055414">
    <property type="entry name" value="LRR_R13L4/SHOC2-like"/>
</dbReference>
<protein>
    <recommendedName>
        <fullName evidence="9">NB-ARC domain-containing protein</fullName>
    </recommendedName>
</protein>
<dbReference type="GO" id="GO:0006952">
    <property type="term" value="P:defense response"/>
    <property type="evidence" value="ECO:0007669"/>
    <property type="project" value="UniProtKB-KW"/>
</dbReference>
<dbReference type="OMA" id="WCANLER"/>
<dbReference type="PANTHER" id="PTHR11017">
    <property type="entry name" value="LEUCINE-RICH REPEAT-CONTAINING PROTEIN"/>
    <property type="match status" value="1"/>
</dbReference>
<dbReference type="Proteomes" id="UP000824469">
    <property type="component" value="Unassembled WGS sequence"/>
</dbReference>
<dbReference type="PRINTS" id="PR00364">
    <property type="entry name" value="DISEASERSIST"/>
</dbReference>
<feature type="domain" description="Disease resistance protein Roq1-like winged-helix" evidence="5">
    <location>
        <begin position="143"/>
        <end position="217"/>
    </location>
</feature>
<proteinExistence type="predicted"/>
<evidence type="ECO:0000259" key="4">
    <source>
        <dbReference type="Pfam" id="PF00931"/>
    </source>
</evidence>
<dbReference type="Gene3D" id="1.10.10.10">
    <property type="entry name" value="Winged helix-like DNA-binding domain superfamily/Winged helix DNA-binding domain"/>
    <property type="match status" value="1"/>
</dbReference>
<dbReference type="EMBL" id="JAHRHJ020000004">
    <property type="protein sequence ID" value="KAH9319837.1"/>
    <property type="molecule type" value="Genomic_DNA"/>
</dbReference>
<dbReference type="AlphaFoldDB" id="A0AA38LGF7"/>
<accession>A0AA38LGF7</accession>
<sequence length="731" mass="83422">MREHLHSIRALVVLDDVDHKKQIEALGAEWLAAGSRVLVTTRDKSVFDNEIHVYILNELRKEEALQLFCWHAFLKPYPDKDYKDLSKRIVNTCCGLPLSLEVLGAFLYQRKDRRCWKETFSQLESAKFDDIYSRLKISYQDLNSEEREIFLDIACFFVGQDREAAISYWEDLDLNPHINLSNLVLKSLVKIDYKQEEIISMHDHLRDMGRAIVGDESRDPAKRSRLWKPNEVYRVLQKNLELDSVQSISVSGLEQGFTVENVRSMRNLHFISLDRVIIRGGLQPLSLNMRWLRWNSCPWFCLPSEWSMEHLVVLDLSTRKIPCNIRELWNENATCKKPKNLKVLLLSWCANLERLPDLSNYTSLLRIDLKNCSSLRKVPESIGLLRQLRCLNLSGCKNLEELPDSIGGLSSLEKLSMNGCSSIRKLPATFGALRALKELDIGCLDKIEELPPFERDSWLKKIILSGCRKLRSLPASIGELRLLNCLEMNRCSSISHLPKEFGNLESLNELFVNECPCLHGLPESFGKLTNLATLELKRDVSLIELPRNFPRLQSLVHFDASGSHLLNGLPSNIEDLFVLDILNLQNSFLHILPSTLGKLGNLRTLILNKCEKLLELPALPGSLVRLEAEDCLQMKSVSEFSNLKNLKLLALRNCQCLAGLPDLSLLQLLTKLDIAGCTNIRSLEGFQGLKSLQELYLCGSDHTDLNLSQIVEDMPFLQEFSARGMHLECLH</sequence>
<feature type="domain" description="Disease resistance R13L4/SHOC-2-like LRR" evidence="6">
    <location>
        <begin position="352"/>
        <end position="442"/>
    </location>
</feature>
<evidence type="ECO:0008006" key="9">
    <source>
        <dbReference type="Google" id="ProtNLM"/>
    </source>
</evidence>
<evidence type="ECO:0000256" key="2">
    <source>
        <dbReference type="ARBA" id="ARBA00022737"/>
    </source>
</evidence>
<dbReference type="InterPro" id="IPR036388">
    <property type="entry name" value="WH-like_DNA-bd_sf"/>
</dbReference>
<dbReference type="InterPro" id="IPR058192">
    <property type="entry name" value="WHD_ROQ1-like"/>
</dbReference>
<evidence type="ECO:0000313" key="7">
    <source>
        <dbReference type="EMBL" id="KAH9319837.1"/>
    </source>
</evidence>